<name>D5BGV3_ZUNPS</name>
<evidence type="ECO:0000313" key="2">
    <source>
        <dbReference type="Proteomes" id="UP000001654"/>
    </source>
</evidence>
<gene>
    <name evidence="1" type="ordered locus">ZPR_2964</name>
</gene>
<protein>
    <submittedName>
        <fullName evidence="1">Uncharacterized protein</fullName>
    </submittedName>
</protein>
<accession>D5BGV3</accession>
<proteinExistence type="predicted"/>
<dbReference type="KEGG" id="zpr:ZPR_2964"/>
<sequence>MKKIQSENKSEAVRSWLQIFSFITNYKYKNLEALFHKSNHLALNIYVM</sequence>
<dbReference type="HOGENOM" id="CLU_3159670_0_0_10"/>
<dbReference type="Proteomes" id="UP000001654">
    <property type="component" value="Chromosome"/>
</dbReference>
<dbReference type="EMBL" id="CP001650">
    <property type="protein sequence ID" value="ADF53284.1"/>
    <property type="molecule type" value="Genomic_DNA"/>
</dbReference>
<dbReference type="AlphaFoldDB" id="D5BGV3"/>
<reference evidence="1 2" key="1">
    <citation type="journal article" date="2010" name="BMC Genomics">
        <title>The complete genome of Zunongwangia profunda SM-A87 reveals its adaptation to the deep-sea environment and ecological role in sedimentary organic nitrogen degradation.</title>
        <authorList>
            <person name="Qin Q.L."/>
            <person name="Zhang X.Y."/>
            <person name="Wang X.M."/>
            <person name="Liu G.M."/>
            <person name="Chen X.L."/>
            <person name="Xie B.B."/>
            <person name="Dang H.Y."/>
            <person name="Zhou B.C."/>
            <person name="Yu J."/>
            <person name="Zhang Y.Z."/>
        </authorList>
    </citation>
    <scope>NUCLEOTIDE SEQUENCE [LARGE SCALE GENOMIC DNA]</scope>
    <source>
        <strain evidence="2">DSM 18752 / CCTCC AB 206139 / SM-A87</strain>
    </source>
</reference>
<organism evidence="1 2">
    <name type="scientific">Zunongwangia profunda (strain DSM 18752 / CCTCC AB 206139 / SM-A87)</name>
    <name type="common">Wangia profunda</name>
    <dbReference type="NCBI Taxonomy" id="655815"/>
    <lineage>
        <taxon>Bacteria</taxon>
        <taxon>Pseudomonadati</taxon>
        <taxon>Bacteroidota</taxon>
        <taxon>Flavobacteriia</taxon>
        <taxon>Flavobacteriales</taxon>
        <taxon>Flavobacteriaceae</taxon>
        <taxon>Zunongwangia</taxon>
    </lineage>
</organism>
<evidence type="ECO:0000313" key="1">
    <source>
        <dbReference type="EMBL" id="ADF53284.1"/>
    </source>
</evidence>
<keyword evidence="2" id="KW-1185">Reference proteome</keyword>